<comment type="caution">
    <text evidence="2">The sequence shown here is derived from an EMBL/GenBank/DDBJ whole genome shotgun (WGS) entry which is preliminary data.</text>
</comment>
<keyword evidence="1" id="KW-0472">Membrane</keyword>
<sequence>MSHYDPAREQRDEATRAWHNMAASPGDDRLLLRTTAGELHSYRAEEIGFTTSRSGTKLRTGTGMLVMAILCSLMALIPLYFAFTTPEKTGDEQTGMVFAALFVMGIGLMFLAYWRRENRAKRLRRKRKLPEPILDSHG</sequence>
<evidence type="ECO:0000256" key="1">
    <source>
        <dbReference type="SAM" id="Phobius"/>
    </source>
</evidence>
<protein>
    <submittedName>
        <fullName evidence="2">Uncharacterized protein</fullName>
    </submittedName>
</protein>
<proteinExistence type="predicted"/>
<evidence type="ECO:0000313" key="2">
    <source>
        <dbReference type="EMBL" id="MBB2994022.1"/>
    </source>
</evidence>
<organism evidence="2 3">
    <name type="scientific">Paeniglutamicibacter cryotolerans</name>
    <dbReference type="NCBI Taxonomy" id="670079"/>
    <lineage>
        <taxon>Bacteria</taxon>
        <taxon>Bacillati</taxon>
        <taxon>Actinomycetota</taxon>
        <taxon>Actinomycetes</taxon>
        <taxon>Micrococcales</taxon>
        <taxon>Micrococcaceae</taxon>
        <taxon>Paeniglutamicibacter</taxon>
    </lineage>
</organism>
<feature type="transmembrane region" description="Helical" evidence="1">
    <location>
        <begin position="95"/>
        <end position="114"/>
    </location>
</feature>
<keyword evidence="1" id="KW-1133">Transmembrane helix</keyword>
<accession>A0A839QLG2</accession>
<reference evidence="2 3" key="1">
    <citation type="submission" date="2020-08" db="EMBL/GenBank/DDBJ databases">
        <title>Sequencing the genomes of 1000 actinobacteria strains.</title>
        <authorList>
            <person name="Klenk H.-P."/>
        </authorList>
    </citation>
    <scope>NUCLEOTIDE SEQUENCE [LARGE SCALE GENOMIC DNA]</scope>
    <source>
        <strain evidence="2 3">DSM 22826</strain>
    </source>
</reference>
<feature type="transmembrane region" description="Helical" evidence="1">
    <location>
        <begin position="63"/>
        <end position="83"/>
    </location>
</feature>
<gene>
    <name evidence="2" type="ORF">E9229_000213</name>
</gene>
<dbReference type="EMBL" id="JACHVS010000001">
    <property type="protein sequence ID" value="MBB2994022.1"/>
    <property type="molecule type" value="Genomic_DNA"/>
</dbReference>
<dbReference type="Proteomes" id="UP000523000">
    <property type="component" value="Unassembled WGS sequence"/>
</dbReference>
<dbReference type="AlphaFoldDB" id="A0A839QLG2"/>
<evidence type="ECO:0000313" key="3">
    <source>
        <dbReference type="Proteomes" id="UP000523000"/>
    </source>
</evidence>
<dbReference type="RefSeq" id="WP_183509383.1">
    <property type="nucleotide sequence ID" value="NZ_BAABGK010000010.1"/>
</dbReference>
<keyword evidence="3" id="KW-1185">Reference proteome</keyword>
<keyword evidence="1" id="KW-0812">Transmembrane</keyword>
<name>A0A839QLG2_9MICC</name>